<dbReference type="InterPro" id="IPR052710">
    <property type="entry name" value="CAAX_protease"/>
</dbReference>
<feature type="transmembrane region" description="Helical" evidence="1">
    <location>
        <begin position="66"/>
        <end position="88"/>
    </location>
</feature>
<keyword evidence="3" id="KW-0645">Protease</keyword>
<reference evidence="3 4" key="1">
    <citation type="submission" date="2017-03" db="EMBL/GenBank/DDBJ databases">
        <authorList>
            <person name="Afonso C.L."/>
            <person name="Miller P.J."/>
            <person name="Scott M.A."/>
            <person name="Spackman E."/>
            <person name="Goraichik I."/>
            <person name="Dimitrov K.M."/>
            <person name="Suarez D.L."/>
            <person name="Swayne D.E."/>
        </authorList>
    </citation>
    <scope>NUCLEOTIDE SEQUENCE [LARGE SCALE GENOMIC DNA]</scope>
    <source>
        <strain evidence="3 4">CECT 7066</strain>
    </source>
</reference>
<feature type="transmembrane region" description="Helical" evidence="1">
    <location>
        <begin position="175"/>
        <end position="194"/>
    </location>
</feature>
<accession>A0A1Y5T533</accession>
<feature type="transmembrane region" description="Helical" evidence="1">
    <location>
        <begin position="200"/>
        <end position="218"/>
    </location>
</feature>
<keyword evidence="1" id="KW-0812">Transmembrane</keyword>
<evidence type="ECO:0000259" key="2">
    <source>
        <dbReference type="Pfam" id="PF02517"/>
    </source>
</evidence>
<keyword evidence="4" id="KW-1185">Reference proteome</keyword>
<name>A0A1Y5T533_9RHOB</name>
<dbReference type="AlphaFoldDB" id="A0A1Y5T533"/>
<dbReference type="GO" id="GO:0080120">
    <property type="term" value="P:CAAX-box protein maturation"/>
    <property type="evidence" value="ECO:0007669"/>
    <property type="project" value="UniProtKB-ARBA"/>
</dbReference>
<dbReference type="Proteomes" id="UP000193870">
    <property type="component" value="Unassembled WGS sequence"/>
</dbReference>
<keyword evidence="1" id="KW-1133">Transmembrane helix</keyword>
<feature type="transmembrane region" description="Helical" evidence="1">
    <location>
        <begin position="21"/>
        <end position="46"/>
    </location>
</feature>
<feature type="transmembrane region" description="Helical" evidence="1">
    <location>
        <begin position="268"/>
        <end position="287"/>
    </location>
</feature>
<dbReference type="RefSeq" id="WP_085854431.1">
    <property type="nucleotide sequence ID" value="NZ_FOPF01000006.1"/>
</dbReference>
<evidence type="ECO:0000256" key="1">
    <source>
        <dbReference type="SAM" id="Phobius"/>
    </source>
</evidence>
<evidence type="ECO:0000313" key="4">
    <source>
        <dbReference type="Proteomes" id="UP000193870"/>
    </source>
</evidence>
<feature type="transmembrane region" description="Helical" evidence="1">
    <location>
        <begin position="140"/>
        <end position="163"/>
    </location>
</feature>
<proteinExistence type="predicted"/>
<evidence type="ECO:0000313" key="3">
    <source>
        <dbReference type="EMBL" id="SLN52529.1"/>
    </source>
</evidence>
<sequence>MTPAFKAFIAPARRKPALWRLALGIVLMVAVIVAWGAALLGGVYLLDGGTAVRAALRSMVTPEAPAGTLLLLATFIGMAAAPVIAARLLHGRGTASLIGPRVRAARHFGWAVALVAMVYMASLLLFGLGAPPEPNLTPDLWAKLLPLALVLVLIQTGAEELIFRGYLLQQLAARFPLRVVWLVLPAVVFGALHYDPVTAGDNALLIAGSAAAFGLAAADLTARTGSLGAAWGLHFANNVAALLIVATKGTITGLALYVTPYAADDVELTGTLIAADSAVLVAIWAILRWRLRP</sequence>
<dbReference type="STRING" id="315423.SAMN04488020_106221"/>
<feature type="domain" description="CAAX prenyl protease 2/Lysostaphin resistance protein A-like" evidence="2">
    <location>
        <begin position="143"/>
        <end position="239"/>
    </location>
</feature>
<feature type="transmembrane region" description="Helical" evidence="1">
    <location>
        <begin position="239"/>
        <end position="262"/>
    </location>
</feature>
<dbReference type="PANTHER" id="PTHR36435:SF1">
    <property type="entry name" value="CAAX AMINO TERMINAL PROTEASE FAMILY PROTEIN"/>
    <property type="match status" value="1"/>
</dbReference>
<dbReference type="GO" id="GO:0006508">
    <property type="term" value="P:proteolysis"/>
    <property type="evidence" value="ECO:0007669"/>
    <property type="project" value="UniProtKB-KW"/>
</dbReference>
<protein>
    <submittedName>
        <fullName evidence="3">CAAX amino terminal protease self-immunity</fullName>
    </submittedName>
</protein>
<keyword evidence="3" id="KW-0378">Hydrolase</keyword>
<keyword evidence="1" id="KW-0472">Membrane</keyword>
<dbReference type="PANTHER" id="PTHR36435">
    <property type="entry name" value="SLR1288 PROTEIN"/>
    <property type="match status" value="1"/>
</dbReference>
<dbReference type="OrthoDB" id="7171777at2"/>
<feature type="transmembrane region" description="Helical" evidence="1">
    <location>
        <begin position="108"/>
        <end position="128"/>
    </location>
</feature>
<gene>
    <name evidence="3" type="ORF">PAM7066_02456</name>
</gene>
<dbReference type="EMBL" id="FWFV01000006">
    <property type="protein sequence ID" value="SLN52529.1"/>
    <property type="molecule type" value="Genomic_DNA"/>
</dbReference>
<dbReference type="GO" id="GO:0004175">
    <property type="term" value="F:endopeptidase activity"/>
    <property type="evidence" value="ECO:0007669"/>
    <property type="project" value="UniProtKB-ARBA"/>
</dbReference>
<dbReference type="Pfam" id="PF02517">
    <property type="entry name" value="Rce1-like"/>
    <property type="match status" value="1"/>
</dbReference>
<dbReference type="InterPro" id="IPR003675">
    <property type="entry name" value="Rce1/LyrA-like_dom"/>
</dbReference>
<organism evidence="3 4">
    <name type="scientific">Palleronia marisminoris</name>
    <dbReference type="NCBI Taxonomy" id="315423"/>
    <lineage>
        <taxon>Bacteria</taxon>
        <taxon>Pseudomonadati</taxon>
        <taxon>Pseudomonadota</taxon>
        <taxon>Alphaproteobacteria</taxon>
        <taxon>Rhodobacterales</taxon>
        <taxon>Roseobacteraceae</taxon>
        <taxon>Palleronia</taxon>
    </lineage>
</organism>